<dbReference type="PANTHER" id="PTHR36924">
    <property type="entry name" value="ANTITOXIN HIGA-1"/>
    <property type="match status" value="1"/>
</dbReference>
<organism evidence="3 4">
    <name type="scientific">Sharpea azabuensis</name>
    <dbReference type="NCBI Taxonomy" id="322505"/>
    <lineage>
        <taxon>Bacteria</taxon>
        <taxon>Bacillati</taxon>
        <taxon>Bacillota</taxon>
        <taxon>Erysipelotrichia</taxon>
        <taxon>Erysipelotrichales</taxon>
        <taxon>Coprobacillaceae</taxon>
        <taxon>Sharpea</taxon>
    </lineage>
</organism>
<dbReference type="EMBL" id="FNYK01000032">
    <property type="protein sequence ID" value="SEI89421.1"/>
    <property type="molecule type" value="Genomic_DNA"/>
</dbReference>
<dbReference type="Pfam" id="PF01381">
    <property type="entry name" value="HTH_3"/>
    <property type="match status" value="1"/>
</dbReference>
<reference evidence="4" key="1">
    <citation type="submission" date="2016-10" db="EMBL/GenBank/DDBJ databases">
        <authorList>
            <person name="Varghese N."/>
        </authorList>
    </citation>
    <scope>NUCLEOTIDE SEQUENCE [LARGE SCALE GENOMIC DNA]</scope>
    <source>
        <strain evidence="4">DSM 20406</strain>
    </source>
</reference>
<dbReference type="CDD" id="cd00093">
    <property type="entry name" value="HTH_XRE"/>
    <property type="match status" value="1"/>
</dbReference>
<dbReference type="eggNOG" id="COG3093">
    <property type="taxonomic scope" value="Bacteria"/>
</dbReference>
<dbReference type="InterPro" id="IPR001387">
    <property type="entry name" value="Cro/C1-type_HTH"/>
</dbReference>
<keyword evidence="4" id="KW-1185">Reference proteome</keyword>
<dbReference type="NCBIfam" id="TIGR02607">
    <property type="entry name" value="antidote_HigA"/>
    <property type="match status" value="1"/>
</dbReference>
<feature type="domain" description="HTH cro/C1-type" evidence="2">
    <location>
        <begin position="19"/>
        <end position="73"/>
    </location>
</feature>
<dbReference type="PROSITE" id="PS50943">
    <property type="entry name" value="HTH_CROC1"/>
    <property type="match status" value="1"/>
</dbReference>
<dbReference type="SMART" id="SM00530">
    <property type="entry name" value="HTH_XRE"/>
    <property type="match status" value="1"/>
</dbReference>
<dbReference type="Proteomes" id="UP000183028">
    <property type="component" value="Unassembled WGS sequence"/>
</dbReference>
<dbReference type="OrthoDB" id="9796786at2"/>
<dbReference type="InterPro" id="IPR010982">
    <property type="entry name" value="Lambda_DNA-bd_dom_sf"/>
</dbReference>
<protein>
    <submittedName>
        <fullName evidence="3">Addiction module antidote protein, HigA family</fullName>
    </submittedName>
</protein>
<accession>A0A1H6UAR7</accession>
<gene>
    <name evidence="3" type="ORF">SAMN04487834_103211</name>
</gene>
<dbReference type="AlphaFoldDB" id="A0A1H6UAR7"/>
<keyword evidence="1" id="KW-0238">DNA-binding</keyword>
<evidence type="ECO:0000259" key="2">
    <source>
        <dbReference type="PROSITE" id="PS50943"/>
    </source>
</evidence>
<name>A0A1H6UAR7_9FIRM</name>
<dbReference type="STRING" id="322505.SAMN04487836_11142"/>
<dbReference type="Gene3D" id="1.10.260.40">
    <property type="entry name" value="lambda repressor-like DNA-binding domains"/>
    <property type="match status" value="1"/>
</dbReference>
<dbReference type="GO" id="GO:0003677">
    <property type="term" value="F:DNA binding"/>
    <property type="evidence" value="ECO:0007669"/>
    <property type="project" value="UniProtKB-KW"/>
</dbReference>
<dbReference type="InterPro" id="IPR013430">
    <property type="entry name" value="Toxin_antidote_HigA"/>
</dbReference>
<dbReference type="SUPFAM" id="SSF47413">
    <property type="entry name" value="lambda repressor-like DNA-binding domains"/>
    <property type="match status" value="1"/>
</dbReference>
<proteinExistence type="predicted"/>
<evidence type="ECO:0000313" key="4">
    <source>
        <dbReference type="Proteomes" id="UP000183028"/>
    </source>
</evidence>
<dbReference type="RefSeq" id="WP_074732241.1">
    <property type="nucleotide sequence ID" value="NZ_FNYK01000032.1"/>
</dbReference>
<evidence type="ECO:0000256" key="1">
    <source>
        <dbReference type="ARBA" id="ARBA00023125"/>
    </source>
</evidence>
<sequence>MSNTITYNDKMAFHPGYYLEELLEESELTQEDFVKRLGITEEDLRLLVSGEQSLSIEMASKLSRMLGTSVEYWLNLQHAFDTITAEFASDQELISD</sequence>
<dbReference type="PANTHER" id="PTHR36924:SF1">
    <property type="entry name" value="ANTITOXIN HIGA-1"/>
    <property type="match status" value="1"/>
</dbReference>
<evidence type="ECO:0000313" key="3">
    <source>
        <dbReference type="EMBL" id="SEI89421.1"/>
    </source>
</evidence>